<dbReference type="InterPro" id="IPR029063">
    <property type="entry name" value="SAM-dependent_MTases_sf"/>
</dbReference>
<dbReference type="GO" id="GO:0008757">
    <property type="term" value="F:S-adenosylmethionine-dependent methyltransferase activity"/>
    <property type="evidence" value="ECO:0007669"/>
    <property type="project" value="InterPro"/>
</dbReference>
<dbReference type="OrthoDB" id="9793723at2"/>
<keyword evidence="2" id="KW-0808">Transferase</keyword>
<sequence length="277" mass="30466">MSQAPSNPPGLTDRQALIRNRQRALKAPELFLHETALDEAQDRLSLVNRTFTDVAIITPFPQVWAASFPNAKIIPDDEVLALEEQSHDLVLHALALHWADDPVGQLIQCRRALRPDGLFLGLTFGGQTLHELRASLGQAEVEVTGGMSPRVAPMGEIRDLGGLLQRAGFNLPVADAIPLNTSYQSPLHLMHELRAMGENNALATRLRHPTQRNVLLRAMQIYHESFGTDDGRIPATFEIITLTAWSPDDSQPKPLRPGSATQRLADALGTVEKPLKD</sequence>
<gene>
    <name evidence="4" type="ORF">TRP8649_00275</name>
</gene>
<dbReference type="Pfam" id="PF08241">
    <property type="entry name" value="Methyltransf_11"/>
    <property type="match status" value="1"/>
</dbReference>
<protein>
    <recommendedName>
        <fullName evidence="3">Methyltransferase type 11 domain-containing protein</fullName>
    </recommendedName>
</protein>
<dbReference type="SUPFAM" id="SSF53335">
    <property type="entry name" value="S-adenosyl-L-methionine-dependent methyltransferases"/>
    <property type="match status" value="1"/>
</dbReference>
<evidence type="ECO:0000259" key="3">
    <source>
        <dbReference type="Pfam" id="PF08241"/>
    </source>
</evidence>
<name>A0A238J8D5_9RHOB</name>
<evidence type="ECO:0000313" key="4">
    <source>
        <dbReference type="EMBL" id="SMX26202.1"/>
    </source>
</evidence>
<feature type="domain" description="Methyltransferase type 11" evidence="3">
    <location>
        <begin position="76"/>
        <end position="120"/>
    </location>
</feature>
<dbReference type="InterPro" id="IPR050602">
    <property type="entry name" value="Malonyl-ACP_OMT"/>
</dbReference>
<dbReference type="RefSeq" id="WP_099241883.1">
    <property type="nucleotide sequence ID" value="NZ_FXXP01000001.1"/>
</dbReference>
<dbReference type="Proteomes" id="UP000225972">
    <property type="component" value="Unassembled WGS sequence"/>
</dbReference>
<dbReference type="PANTHER" id="PTHR13090:SF1">
    <property type="entry name" value="ARGININE-HYDROXYLASE NDUFAF5, MITOCHONDRIAL"/>
    <property type="match status" value="1"/>
</dbReference>
<dbReference type="AlphaFoldDB" id="A0A238J8D5"/>
<keyword evidence="5" id="KW-1185">Reference proteome</keyword>
<dbReference type="InterPro" id="IPR013216">
    <property type="entry name" value="Methyltransf_11"/>
</dbReference>
<dbReference type="PANTHER" id="PTHR13090">
    <property type="entry name" value="ARGININE-HYDROXYLASE NDUFAF5, MITOCHONDRIAL"/>
    <property type="match status" value="1"/>
</dbReference>
<dbReference type="Gene3D" id="3.40.50.150">
    <property type="entry name" value="Vaccinia Virus protein VP39"/>
    <property type="match status" value="1"/>
</dbReference>
<keyword evidence="1" id="KW-0489">Methyltransferase</keyword>
<proteinExistence type="predicted"/>
<dbReference type="EMBL" id="FXXP01000001">
    <property type="protein sequence ID" value="SMX26202.1"/>
    <property type="molecule type" value="Genomic_DNA"/>
</dbReference>
<dbReference type="CDD" id="cd02440">
    <property type="entry name" value="AdoMet_MTases"/>
    <property type="match status" value="1"/>
</dbReference>
<dbReference type="GO" id="GO:0032259">
    <property type="term" value="P:methylation"/>
    <property type="evidence" value="ECO:0007669"/>
    <property type="project" value="UniProtKB-KW"/>
</dbReference>
<organism evidence="4 5">
    <name type="scientific">Pelagimonas phthalicica</name>
    <dbReference type="NCBI Taxonomy" id="1037362"/>
    <lineage>
        <taxon>Bacteria</taxon>
        <taxon>Pseudomonadati</taxon>
        <taxon>Pseudomonadota</taxon>
        <taxon>Alphaproteobacteria</taxon>
        <taxon>Rhodobacterales</taxon>
        <taxon>Roseobacteraceae</taxon>
        <taxon>Pelagimonas</taxon>
    </lineage>
</organism>
<evidence type="ECO:0000256" key="2">
    <source>
        <dbReference type="ARBA" id="ARBA00022679"/>
    </source>
</evidence>
<accession>A0A238J8D5</accession>
<evidence type="ECO:0000313" key="5">
    <source>
        <dbReference type="Proteomes" id="UP000225972"/>
    </source>
</evidence>
<reference evidence="5" key="1">
    <citation type="submission" date="2017-05" db="EMBL/GenBank/DDBJ databases">
        <authorList>
            <person name="Rodrigo-Torres L."/>
            <person name="Arahal R. D."/>
            <person name="Lucena T."/>
        </authorList>
    </citation>
    <scope>NUCLEOTIDE SEQUENCE [LARGE SCALE GENOMIC DNA]</scope>
    <source>
        <strain evidence="5">CECT 8649</strain>
    </source>
</reference>
<evidence type="ECO:0000256" key="1">
    <source>
        <dbReference type="ARBA" id="ARBA00022603"/>
    </source>
</evidence>